<proteinExistence type="predicted"/>
<evidence type="ECO:0000256" key="1">
    <source>
        <dbReference type="SAM" id="MobiDB-lite"/>
    </source>
</evidence>
<feature type="region of interest" description="Disordered" evidence="1">
    <location>
        <begin position="29"/>
        <end position="59"/>
    </location>
</feature>
<organism evidence="2 3">
    <name type="scientific">Athelia psychrophila</name>
    <dbReference type="NCBI Taxonomy" id="1759441"/>
    <lineage>
        <taxon>Eukaryota</taxon>
        <taxon>Fungi</taxon>
        <taxon>Dikarya</taxon>
        <taxon>Basidiomycota</taxon>
        <taxon>Agaricomycotina</taxon>
        <taxon>Agaricomycetes</taxon>
        <taxon>Agaricomycetidae</taxon>
        <taxon>Atheliales</taxon>
        <taxon>Atheliaceae</taxon>
        <taxon>Athelia</taxon>
    </lineage>
</organism>
<sequence>MIQLYHSEAVTCSSPISVGPGIACPSRPPPPPLLLSPKSSRLTRPPLPWRVNGPTRTPGTAIAVPVEAARTSTASGRARAPQRANAPLCIHGAASALPPPSHRANATPRAPTAAPTNSGPEAVAVAAANERDTATQCATASPRALAAAAPPSSTSAHPLTYVDTQTAVPPNRPRRSHRRPTLGVSSAALSRAATIAPQTSMPPQGAGPSNELGRWGSIRVGRVNPGLCAHDPTACVLPIRTRQSAHGRDTSMRAGTLRVRPIHPNIKFPEYGHKYNAIAVHNSCAREFLPLPKNI</sequence>
<reference evidence="2 3" key="1">
    <citation type="journal article" date="2016" name="Mol. Biol. Evol.">
        <title>Comparative Genomics of Early-Diverging Mushroom-Forming Fungi Provides Insights into the Origins of Lignocellulose Decay Capabilities.</title>
        <authorList>
            <person name="Nagy L.G."/>
            <person name="Riley R."/>
            <person name="Tritt A."/>
            <person name="Adam C."/>
            <person name="Daum C."/>
            <person name="Floudas D."/>
            <person name="Sun H."/>
            <person name="Yadav J.S."/>
            <person name="Pangilinan J."/>
            <person name="Larsson K.H."/>
            <person name="Matsuura K."/>
            <person name="Barry K."/>
            <person name="Labutti K."/>
            <person name="Kuo R."/>
            <person name="Ohm R.A."/>
            <person name="Bhattacharya S.S."/>
            <person name="Shirouzu T."/>
            <person name="Yoshinaga Y."/>
            <person name="Martin F.M."/>
            <person name="Grigoriev I.V."/>
            <person name="Hibbett D.S."/>
        </authorList>
    </citation>
    <scope>NUCLEOTIDE SEQUENCE [LARGE SCALE GENOMIC DNA]</scope>
    <source>
        <strain evidence="2 3">CBS 109695</strain>
    </source>
</reference>
<accession>A0A165ZFL6</accession>
<dbReference type="EMBL" id="KV417678">
    <property type="protein sequence ID" value="KZP10533.1"/>
    <property type="molecule type" value="Genomic_DNA"/>
</dbReference>
<feature type="compositionally biased region" description="Low complexity" evidence="1">
    <location>
        <begin position="103"/>
        <end position="117"/>
    </location>
</feature>
<evidence type="ECO:0000313" key="3">
    <source>
        <dbReference type="Proteomes" id="UP000076532"/>
    </source>
</evidence>
<keyword evidence="3" id="KW-1185">Reference proteome</keyword>
<dbReference type="AlphaFoldDB" id="A0A165ZFL6"/>
<feature type="compositionally biased region" description="Low complexity" evidence="1">
    <location>
        <begin position="35"/>
        <end position="44"/>
    </location>
</feature>
<feature type="compositionally biased region" description="Low complexity" evidence="1">
    <location>
        <begin position="138"/>
        <end position="160"/>
    </location>
</feature>
<dbReference type="Proteomes" id="UP000076532">
    <property type="component" value="Unassembled WGS sequence"/>
</dbReference>
<gene>
    <name evidence="2" type="ORF">FIBSPDRAFT_937977</name>
</gene>
<evidence type="ECO:0000313" key="2">
    <source>
        <dbReference type="EMBL" id="KZP10533.1"/>
    </source>
</evidence>
<name>A0A165ZFL6_9AGAM</name>
<feature type="region of interest" description="Disordered" evidence="1">
    <location>
        <begin position="95"/>
        <end position="186"/>
    </location>
</feature>
<protein>
    <submittedName>
        <fullName evidence="2">Uncharacterized protein</fullName>
    </submittedName>
</protein>
<feature type="region of interest" description="Disordered" evidence="1">
    <location>
        <begin position="194"/>
        <end position="213"/>
    </location>
</feature>